<reference evidence="4 5" key="2">
    <citation type="journal article" date="2018" name="Int. J. Syst. Evol. Microbiol.">
        <title>Marinobacterium aestuarii sp. nov., a benzene-degrading marine bacterium isolated from estuary sediment.</title>
        <authorList>
            <person name="Bae S.S."/>
            <person name="Jung J."/>
            <person name="Chung D."/>
            <person name="Baek K."/>
        </authorList>
    </citation>
    <scope>NUCLEOTIDE SEQUENCE [LARGE SCALE GENOMIC DNA]</scope>
    <source>
        <strain evidence="4 5">ST58-10</strain>
    </source>
</reference>
<protein>
    <submittedName>
        <fullName evidence="4">2,3-dehydroadipyl-CoA hydratase</fullName>
    </submittedName>
</protein>
<dbReference type="PANTHER" id="PTHR11941">
    <property type="entry name" value="ENOYL-COA HYDRATASE-RELATED"/>
    <property type="match status" value="1"/>
</dbReference>
<evidence type="ECO:0000313" key="4">
    <source>
        <dbReference type="EMBL" id="ANG62797.1"/>
    </source>
</evidence>
<keyword evidence="5" id="KW-1185">Reference proteome</keyword>
<evidence type="ECO:0000256" key="3">
    <source>
        <dbReference type="RuleBase" id="RU003707"/>
    </source>
</evidence>
<gene>
    <name evidence="4" type="ORF">A8C75_10085</name>
</gene>
<dbReference type="InterPro" id="IPR001753">
    <property type="entry name" value="Enoyl-CoA_hydra/iso"/>
</dbReference>
<dbReference type="GO" id="GO:0006635">
    <property type="term" value="P:fatty acid beta-oxidation"/>
    <property type="evidence" value="ECO:0007669"/>
    <property type="project" value="TreeGrafter"/>
</dbReference>
<dbReference type="PANTHER" id="PTHR11941:SF54">
    <property type="entry name" value="ENOYL-COA HYDRATASE, MITOCHONDRIAL"/>
    <property type="match status" value="1"/>
</dbReference>
<organism evidence="4 5">
    <name type="scientific">Marinobacterium aestuarii</name>
    <dbReference type="NCBI Taxonomy" id="1821621"/>
    <lineage>
        <taxon>Bacteria</taxon>
        <taxon>Pseudomonadati</taxon>
        <taxon>Pseudomonadota</taxon>
        <taxon>Gammaproteobacteria</taxon>
        <taxon>Oceanospirillales</taxon>
        <taxon>Oceanospirillaceae</taxon>
        <taxon>Marinobacterium</taxon>
    </lineage>
</organism>
<accession>A0A1A9EY37</accession>
<evidence type="ECO:0000256" key="1">
    <source>
        <dbReference type="ARBA" id="ARBA00005254"/>
    </source>
</evidence>
<dbReference type="EMBL" id="CP015839">
    <property type="protein sequence ID" value="ANG62797.1"/>
    <property type="molecule type" value="Genomic_DNA"/>
</dbReference>
<dbReference type="Proteomes" id="UP000078070">
    <property type="component" value="Chromosome"/>
</dbReference>
<dbReference type="CDD" id="cd06558">
    <property type="entry name" value="crotonase-like"/>
    <property type="match status" value="1"/>
</dbReference>
<dbReference type="AlphaFoldDB" id="A0A1A9EY37"/>
<dbReference type="GO" id="GO:0016836">
    <property type="term" value="F:hydro-lyase activity"/>
    <property type="evidence" value="ECO:0007669"/>
    <property type="project" value="UniProtKB-ARBA"/>
</dbReference>
<dbReference type="InterPro" id="IPR014748">
    <property type="entry name" value="Enoyl-CoA_hydra_C"/>
</dbReference>
<dbReference type="SUPFAM" id="SSF52096">
    <property type="entry name" value="ClpP/crotonase"/>
    <property type="match status" value="1"/>
</dbReference>
<comment type="similarity">
    <text evidence="1 3">Belongs to the enoyl-CoA hydratase/isomerase family.</text>
</comment>
<dbReference type="FunFam" id="1.10.12.10:FF:000001">
    <property type="entry name" value="Probable enoyl-CoA hydratase, mitochondrial"/>
    <property type="match status" value="1"/>
</dbReference>
<sequence length="257" mass="27104">MLKFLLAETASEGVLLIRLNRPEALNALNTELLGELADLLDAAAIDPQVRAVVITGSDRAFAAGADVREMAQLDAVGVLKDARVGHWARIAAFPKPLIAAVNGFALGGGCELVMHADIVVAGHSALFGQPEINLGIIPGAGGTQRLIRTVGKALASQMVMTGEPISAERARQAGLISEITEPELTLERALTLAQTLATKAPLALQQAKDVLARAQESHLGSGLAYERKAFCLLAATQDRNEGISAFLEKRTPTYKGR</sequence>
<reference evidence="5" key="1">
    <citation type="submission" date="2016-05" db="EMBL/GenBank/DDBJ databases">
        <authorList>
            <person name="Baek K."/>
            <person name="Yang S.-J."/>
        </authorList>
    </citation>
    <scope>NUCLEOTIDE SEQUENCE [LARGE SCALE GENOMIC DNA]</scope>
    <source>
        <strain evidence="5">ST58-10</strain>
    </source>
</reference>
<dbReference type="NCBIfam" id="NF007239">
    <property type="entry name" value="PRK09674.1"/>
    <property type="match status" value="1"/>
</dbReference>
<dbReference type="OrthoDB" id="9807606at2"/>
<dbReference type="InterPro" id="IPR018376">
    <property type="entry name" value="Enoyl-CoA_hyd/isom_CS"/>
</dbReference>
<evidence type="ECO:0000313" key="5">
    <source>
        <dbReference type="Proteomes" id="UP000078070"/>
    </source>
</evidence>
<dbReference type="RefSeq" id="WP_067381538.1">
    <property type="nucleotide sequence ID" value="NZ_CP015839.1"/>
</dbReference>
<dbReference type="PROSITE" id="PS00166">
    <property type="entry name" value="ENOYL_COA_HYDRATASE"/>
    <property type="match status" value="1"/>
</dbReference>
<dbReference type="Gene3D" id="1.10.12.10">
    <property type="entry name" value="Lyase 2-enoyl-coa Hydratase, Chain A, domain 2"/>
    <property type="match status" value="1"/>
</dbReference>
<dbReference type="Gene3D" id="3.90.226.10">
    <property type="entry name" value="2-enoyl-CoA Hydratase, Chain A, domain 1"/>
    <property type="match status" value="1"/>
</dbReference>
<evidence type="ECO:0000256" key="2">
    <source>
        <dbReference type="ARBA" id="ARBA00023239"/>
    </source>
</evidence>
<dbReference type="STRING" id="1821621.A8C75_10085"/>
<dbReference type="KEGG" id="mars:A8C75_10085"/>
<dbReference type="Pfam" id="PF00378">
    <property type="entry name" value="ECH_1"/>
    <property type="match status" value="1"/>
</dbReference>
<keyword evidence="2" id="KW-0456">Lyase</keyword>
<dbReference type="InterPro" id="IPR029045">
    <property type="entry name" value="ClpP/crotonase-like_dom_sf"/>
</dbReference>
<proteinExistence type="inferred from homology"/>
<name>A0A1A9EY37_9GAMM</name>
<dbReference type="FunFam" id="3.90.226.10:FF:000009">
    <property type="entry name" value="Carnitinyl-CoA dehydratase"/>
    <property type="match status" value="1"/>
</dbReference>